<organism evidence="9 10">
    <name type="scientific">Penicillium chermesinum</name>
    <dbReference type="NCBI Taxonomy" id="63820"/>
    <lineage>
        <taxon>Eukaryota</taxon>
        <taxon>Fungi</taxon>
        <taxon>Dikarya</taxon>
        <taxon>Ascomycota</taxon>
        <taxon>Pezizomycotina</taxon>
        <taxon>Eurotiomycetes</taxon>
        <taxon>Eurotiomycetidae</taxon>
        <taxon>Eurotiales</taxon>
        <taxon>Aspergillaceae</taxon>
        <taxon>Penicillium</taxon>
    </lineage>
</organism>
<evidence type="ECO:0000256" key="6">
    <source>
        <dbReference type="ARBA" id="ARBA00023242"/>
    </source>
</evidence>
<dbReference type="GO" id="GO:0007064">
    <property type="term" value="P:mitotic sister chromatid cohesion"/>
    <property type="evidence" value="ECO:0007669"/>
    <property type="project" value="InterPro"/>
</dbReference>
<keyword evidence="6" id="KW-0539">Nucleus</keyword>
<comment type="similarity">
    <text evidence="2">Belongs to the SCC4/mau-2 family.</text>
</comment>
<feature type="compositionally biased region" description="Pro residues" evidence="8">
    <location>
        <begin position="333"/>
        <end position="344"/>
    </location>
</feature>
<dbReference type="PANTHER" id="PTHR21394">
    <property type="entry name" value="MAU2 CHROMATID COHESION FACTOR HOMOLOG"/>
    <property type="match status" value="1"/>
</dbReference>
<feature type="compositionally biased region" description="Pro residues" evidence="8">
    <location>
        <begin position="250"/>
        <end position="280"/>
    </location>
</feature>
<feature type="compositionally biased region" description="Polar residues" evidence="8">
    <location>
        <begin position="396"/>
        <end position="411"/>
    </location>
</feature>
<gene>
    <name evidence="9" type="ORF">N7468_000423</name>
</gene>
<dbReference type="RefSeq" id="XP_058335751.1">
    <property type="nucleotide sequence ID" value="XM_058469720.1"/>
</dbReference>
<dbReference type="GO" id="GO:0051301">
    <property type="term" value="P:cell division"/>
    <property type="evidence" value="ECO:0007669"/>
    <property type="project" value="UniProtKB-KW"/>
</dbReference>
<keyword evidence="4" id="KW-0498">Mitosis</keyword>
<evidence type="ECO:0000256" key="1">
    <source>
        <dbReference type="ARBA" id="ARBA00004123"/>
    </source>
</evidence>
<comment type="subcellular location">
    <subcellularLocation>
        <location evidence="1">Nucleus</location>
    </subcellularLocation>
</comment>
<evidence type="ECO:0000256" key="2">
    <source>
        <dbReference type="ARBA" id="ARBA00008585"/>
    </source>
</evidence>
<evidence type="ECO:0000256" key="8">
    <source>
        <dbReference type="SAM" id="MobiDB-lite"/>
    </source>
</evidence>
<evidence type="ECO:0000256" key="5">
    <source>
        <dbReference type="ARBA" id="ARBA00022829"/>
    </source>
</evidence>
<feature type="region of interest" description="Disordered" evidence="8">
    <location>
        <begin position="322"/>
        <end position="504"/>
    </location>
</feature>
<evidence type="ECO:0000256" key="4">
    <source>
        <dbReference type="ARBA" id="ARBA00022776"/>
    </source>
</evidence>
<dbReference type="GO" id="GO:0005634">
    <property type="term" value="C:nucleus"/>
    <property type="evidence" value="ECO:0007669"/>
    <property type="project" value="UniProtKB-SubCell"/>
</dbReference>
<keyword evidence="5" id="KW-0159">Chromosome partition</keyword>
<dbReference type="GO" id="GO:0007059">
    <property type="term" value="P:chromosome segregation"/>
    <property type="evidence" value="ECO:0007669"/>
    <property type="project" value="UniProtKB-KW"/>
</dbReference>
<dbReference type="OrthoDB" id="5565328at2759"/>
<feature type="compositionally biased region" description="Low complexity" evidence="8">
    <location>
        <begin position="439"/>
        <end position="450"/>
    </location>
</feature>
<feature type="compositionally biased region" description="Low complexity" evidence="8">
    <location>
        <begin position="115"/>
        <end position="129"/>
    </location>
</feature>
<accession>A0A9W9PKA4</accession>
<reference evidence="9" key="2">
    <citation type="journal article" date="2023" name="IMA Fungus">
        <title>Comparative genomic study of the Penicillium genus elucidates a diverse pangenome and 15 lateral gene transfer events.</title>
        <authorList>
            <person name="Petersen C."/>
            <person name="Sorensen T."/>
            <person name="Nielsen M.R."/>
            <person name="Sondergaard T.E."/>
            <person name="Sorensen J.L."/>
            <person name="Fitzpatrick D.A."/>
            <person name="Frisvad J.C."/>
            <person name="Nielsen K.L."/>
        </authorList>
    </citation>
    <scope>NUCLEOTIDE SEQUENCE</scope>
    <source>
        <strain evidence="9">IBT 19713</strain>
    </source>
</reference>
<evidence type="ECO:0000256" key="7">
    <source>
        <dbReference type="ARBA" id="ARBA00023306"/>
    </source>
</evidence>
<comment type="caution">
    <text evidence="9">The sequence shown here is derived from an EMBL/GenBank/DDBJ whole genome shotgun (WGS) entry which is preliminary data.</text>
</comment>
<feature type="region of interest" description="Disordered" evidence="8">
    <location>
        <begin position="179"/>
        <end position="288"/>
    </location>
</feature>
<evidence type="ECO:0000313" key="9">
    <source>
        <dbReference type="EMBL" id="KAJ5248972.1"/>
    </source>
</evidence>
<name>A0A9W9PKA4_9EURO</name>
<feature type="compositionally biased region" description="Polar residues" evidence="8">
    <location>
        <begin position="190"/>
        <end position="213"/>
    </location>
</feature>
<dbReference type="InterPro" id="IPR019440">
    <property type="entry name" value="MAU2"/>
</dbReference>
<dbReference type="Pfam" id="PF10345">
    <property type="entry name" value="Cohesin_load"/>
    <property type="match status" value="1"/>
</dbReference>
<reference evidence="9" key="1">
    <citation type="submission" date="2022-11" db="EMBL/GenBank/DDBJ databases">
        <authorList>
            <person name="Petersen C."/>
        </authorList>
    </citation>
    <scope>NUCLEOTIDE SEQUENCE</scope>
    <source>
        <strain evidence="9">IBT 19713</strain>
    </source>
</reference>
<evidence type="ECO:0008006" key="11">
    <source>
        <dbReference type="Google" id="ProtNLM"/>
    </source>
</evidence>
<proteinExistence type="inferred from homology"/>
<keyword evidence="3" id="KW-0132">Cell division</keyword>
<feature type="region of interest" description="Disordered" evidence="8">
    <location>
        <begin position="109"/>
        <end position="129"/>
    </location>
</feature>
<evidence type="ECO:0000313" key="10">
    <source>
        <dbReference type="Proteomes" id="UP001150941"/>
    </source>
</evidence>
<dbReference type="EMBL" id="JAPQKS010000001">
    <property type="protein sequence ID" value="KAJ5248972.1"/>
    <property type="molecule type" value="Genomic_DNA"/>
</dbReference>
<dbReference type="Proteomes" id="UP001150941">
    <property type="component" value="Unassembled WGS sequence"/>
</dbReference>
<feature type="compositionally biased region" description="Low complexity" evidence="8">
    <location>
        <begin position="218"/>
        <end position="249"/>
    </location>
</feature>
<sequence>MSPTHINPAMASHLSSTTPAVYTATPNSLPSPAAAATPVTALSADDPADTPAFAPTAAIASSAASATCLSSSAASIAPAAKAITPYSTSTPTIAFDVSATHTAATIPSSEASTAISKPGPSTPTTIPSSDIPNAAEVFCANFETPAAPGTSSITPSARVSGPVVTAAATTFSAANTTTSATVACSETRPDTPTDTSTAVKSSNPTAHSTTCTGCSAEAAQKQQQTQQKQPAPTAPAQQQTLPPQVSQDPQKPPIQAPQPQTKPAPPPAQPPPPSLPPPEPQQEFVNPANLFVNPANLFVQTPLPAAPRSWFTSSQFDSSALSETVLDDLPPISEAPPTLPPENPPQSAASPSPAEPSQTAPSAPAPLQASGTPGVPSSTSAPSAPGAPKAASVSGKSTTPWQSSFQLQPSQPVKPEMQVQTPAKPKPSPKVEAKRALSAAKPPQTPKATPMVSRPVPSPITPQIMVPAPSQEFQAHLTKQPKKQQQQKKQTSQQTAERAAKPSKPPVDYQVLLLSLADEYLNAAHSLGSITALANDHLEVEQYYKLIATGLGCLEAVLKNWRLPPRHEALVRLRYARTLFEETDNDIEAETALSKGIDLCERNRMLDLKYSMQLLLARMLHKTNSKASLKAIDGMIQDVETYRHTAWEYAFRFLRVSLSLSSSSHQETLHALQHLNKITALSGRNADKAVSAMAAVIEALAHLQQGSGSDAIEQAQRAIASARSHQLNDELRNIPQLVTLIQMVDICCSVLEYDINSSSQKLKAMQDMIDQTLNDPIWRQDGSFSVPLNGKSPPGPSSMDTGDILQVENGTLFLSFTWLPQHDLYALSYFLSSVTLSAKNSHDGRKAEKYLDEGLRMVQGSFTSPQEISESMVTAAKRVEWRRSLYCNFLLQRVFLACSRTDWDLASQTLKELRQAMHDIGPINCTPIECLMEYAAGTIAQATGDLAAALKIFQSPLLSLSPTASKTSRNDPCRDTCILAALNTILIIRDPAHPSHSQLPTILEKLDTFCQHSPNKYIQAAYFLICATVHTDSTIQTKQHLQQALQSATAISNSQITCMTLTFMSWKYFRGVVGEQAEKSARAGRAMAKRANDRLWASVTDEMLADTLERQGKGEEARGVRDEGQRLIMGLPPDLKRSA</sequence>
<dbReference type="AlphaFoldDB" id="A0A9W9PKA4"/>
<feature type="compositionally biased region" description="Low complexity" evidence="8">
    <location>
        <begin position="345"/>
        <end position="395"/>
    </location>
</feature>
<keyword evidence="7" id="KW-0131">Cell cycle</keyword>
<evidence type="ECO:0000256" key="3">
    <source>
        <dbReference type="ARBA" id="ARBA00022618"/>
    </source>
</evidence>
<dbReference type="GeneID" id="83197023"/>
<protein>
    <recommendedName>
        <fullName evidence="11">75k gamma secalin</fullName>
    </recommendedName>
</protein>
<keyword evidence="10" id="KW-1185">Reference proteome</keyword>